<sequence length="281" mass="30479">MAVSATVAKTAPLSVRGLLLGTMWMLASLSTTTFAQIQNYFVNAETGVIDMGRFTRTVAFICACVHSLAAIGMWFSSTAEEPARPDELEAADAIADGSDAEEDISAAEHILLPISEKDAASDTSTASQLALNKQIVLEPVFMLLWWAAFIFWGVDYTYTSNVPRVARKILRAHAPWSSNETLQDAERLQLQLVSISCSVSYLVFGPLSDHIAKRLAKGHYLCLAIPSFCYTFAYLLGMFAHSITTLSIVSFLMGIGGSGFTLAIAIFCCESWGVQFYGVAV</sequence>
<dbReference type="Gene3D" id="1.20.1250.20">
    <property type="entry name" value="MFS general substrate transporter like domains"/>
    <property type="match status" value="1"/>
</dbReference>
<accession>A0A4P9XPP4</accession>
<reference evidence="3" key="1">
    <citation type="journal article" date="2018" name="Nat. Microbiol.">
        <title>Leveraging single-cell genomics to expand the fungal tree of life.</title>
        <authorList>
            <person name="Ahrendt S.R."/>
            <person name="Quandt C.A."/>
            <person name="Ciobanu D."/>
            <person name="Clum A."/>
            <person name="Salamov A."/>
            <person name="Andreopoulos B."/>
            <person name="Cheng J.F."/>
            <person name="Woyke T."/>
            <person name="Pelin A."/>
            <person name="Henrissat B."/>
            <person name="Reynolds N.K."/>
            <person name="Benny G.L."/>
            <person name="Smith M.E."/>
            <person name="James T.Y."/>
            <person name="Grigoriev I.V."/>
        </authorList>
    </citation>
    <scope>NUCLEOTIDE SEQUENCE [LARGE SCALE GENOMIC DNA]</scope>
    <source>
        <strain evidence="3">RSA 1356</strain>
    </source>
</reference>
<dbReference type="AlphaFoldDB" id="A0A4P9XPP4"/>
<keyword evidence="3" id="KW-1185">Reference proteome</keyword>
<proteinExistence type="predicted"/>
<evidence type="ECO:0000313" key="2">
    <source>
        <dbReference type="EMBL" id="RKP07984.1"/>
    </source>
</evidence>
<evidence type="ECO:0000313" key="3">
    <source>
        <dbReference type="Proteomes" id="UP000271241"/>
    </source>
</evidence>
<dbReference type="InterPro" id="IPR036259">
    <property type="entry name" value="MFS_trans_sf"/>
</dbReference>
<feature type="transmembrane region" description="Helical" evidence="1">
    <location>
        <begin position="57"/>
        <end position="75"/>
    </location>
</feature>
<dbReference type="SUPFAM" id="SSF103473">
    <property type="entry name" value="MFS general substrate transporter"/>
    <property type="match status" value="1"/>
</dbReference>
<name>A0A4P9XPP4_9FUNG</name>
<evidence type="ECO:0008006" key="4">
    <source>
        <dbReference type="Google" id="ProtNLM"/>
    </source>
</evidence>
<feature type="transmembrane region" description="Helical" evidence="1">
    <location>
        <begin position="135"/>
        <end position="154"/>
    </location>
</feature>
<keyword evidence="1" id="KW-0472">Membrane</keyword>
<dbReference type="EMBL" id="KZ992651">
    <property type="protein sequence ID" value="RKP07984.1"/>
    <property type="molecule type" value="Genomic_DNA"/>
</dbReference>
<feature type="transmembrane region" description="Helical" evidence="1">
    <location>
        <begin position="18"/>
        <end position="37"/>
    </location>
</feature>
<gene>
    <name evidence="2" type="ORF">THASP1DRAFT_30203</name>
</gene>
<keyword evidence="1" id="KW-1133">Transmembrane helix</keyword>
<dbReference type="Proteomes" id="UP000271241">
    <property type="component" value="Unassembled WGS sequence"/>
</dbReference>
<keyword evidence="1" id="KW-0812">Transmembrane</keyword>
<feature type="transmembrane region" description="Helical" evidence="1">
    <location>
        <begin position="246"/>
        <end position="268"/>
    </location>
</feature>
<protein>
    <recommendedName>
        <fullName evidence="4">Major facilitator superfamily domain-containing protein</fullName>
    </recommendedName>
</protein>
<feature type="transmembrane region" description="Helical" evidence="1">
    <location>
        <begin position="220"/>
        <end position="240"/>
    </location>
</feature>
<organism evidence="2 3">
    <name type="scientific">Thamnocephalis sphaerospora</name>
    <dbReference type="NCBI Taxonomy" id="78915"/>
    <lineage>
        <taxon>Eukaryota</taxon>
        <taxon>Fungi</taxon>
        <taxon>Fungi incertae sedis</taxon>
        <taxon>Zoopagomycota</taxon>
        <taxon>Zoopagomycotina</taxon>
        <taxon>Zoopagomycetes</taxon>
        <taxon>Zoopagales</taxon>
        <taxon>Sigmoideomycetaceae</taxon>
        <taxon>Thamnocephalis</taxon>
    </lineage>
</organism>
<evidence type="ECO:0000256" key="1">
    <source>
        <dbReference type="SAM" id="Phobius"/>
    </source>
</evidence>